<proteinExistence type="predicted"/>
<evidence type="ECO:0000256" key="1">
    <source>
        <dbReference type="ARBA" id="ARBA00022722"/>
    </source>
</evidence>
<evidence type="ECO:0000313" key="5">
    <source>
        <dbReference type="EMBL" id="KKM78839.1"/>
    </source>
</evidence>
<protein>
    <recommendedName>
        <fullName evidence="4">Exonuclease domain-containing protein</fullName>
    </recommendedName>
</protein>
<accession>A0A0F9K9H5</accession>
<dbReference type="SUPFAM" id="SSF53098">
    <property type="entry name" value="Ribonuclease H-like"/>
    <property type="match status" value="1"/>
</dbReference>
<gene>
    <name evidence="5" type="ORF">LCGC14_1355880</name>
</gene>
<keyword evidence="1" id="KW-0540">Nuclease</keyword>
<dbReference type="InterPro" id="IPR013520">
    <property type="entry name" value="Ribonucl_H"/>
</dbReference>
<dbReference type="CDD" id="cd06127">
    <property type="entry name" value="DEDDh"/>
    <property type="match status" value="1"/>
</dbReference>
<dbReference type="EMBL" id="LAZR01008426">
    <property type="protein sequence ID" value="KKM78839.1"/>
    <property type="molecule type" value="Genomic_DNA"/>
</dbReference>
<dbReference type="GO" id="GO:0008408">
    <property type="term" value="F:3'-5' exonuclease activity"/>
    <property type="evidence" value="ECO:0007669"/>
    <property type="project" value="TreeGrafter"/>
</dbReference>
<dbReference type="AlphaFoldDB" id="A0A0F9K9H5"/>
<dbReference type="GO" id="GO:0003676">
    <property type="term" value="F:nucleic acid binding"/>
    <property type="evidence" value="ECO:0007669"/>
    <property type="project" value="InterPro"/>
</dbReference>
<dbReference type="PANTHER" id="PTHR30231">
    <property type="entry name" value="DNA POLYMERASE III SUBUNIT EPSILON"/>
    <property type="match status" value="1"/>
</dbReference>
<keyword evidence="3" id="KW-0269">Exonuclease</keyword>
<organism evidence="5">
    <name type="scientific">marine sediment metagenome</name>
    <dbReference type="NCBI Taxonomy" id="412755"/>
    <lineage>
        <taxon>unclassified sequences</taxon>
        <taxon>metagenomes</taxon>
        <taxon>ecological metagenomes</taxon>
    </lineage>
</organism>
<dbReference type="InterPro" id="IPR036397">
    <property type="entry name" value="RNaseH_sf"/>
</dbReference>
<dbReference type="InterPro" id="IPR012337">
    <property type="entry name" value="RNaseH-like_sf"/>
</dbReference>
<dbReference type="SMART" id="SM00479">
    <property type="entry name" value="EXOIII"/>
    <property type="match status" value="1"/>
</dbReference>
<dbReference type="Gene3D" id="3.30.420.10">
    <property type="entry name" value="Ribonuclease H-like superfamily/Ribonuclease H"/>
    <property type="match status" value="1"/>
</dbReference>
<dbReference type="PANTHER" id="PTHR30231:SF4">
    <property type="entry name" value="PROTEIN NEN2"/>
    <property type="match status" value="1"/>
</dbReference>
<evidence type="ECO:0000256" key="2">
    <source>
        <dbReference type="ARBA" id="ARBA00022801"/>
    </source>
</evidence>
<keyword evidence="2" id="KW-0378">Hydrolase</keyword>
<sequence>MNQNQFYAVRQARAWLELQPVYLDTETTSFSSSGQIINLALIDSDGQALINTLIRPTIPIPEKATAIHGIRNDDIVDAPAFSEVLINLAMLTENRIIIVYNAAFDWRMLRQSAGAHQLKSSHIKTDMVCAMRLYTQFFGEKTTLTKAAQQLGLDLPTTLHRAAADAALCREVVMAMAATPLPGEEGQ</sequence>
<feature type="domain" description="Exonuclease" evidence="4">
    <location>
        <begin position="19"/>
        <end position="182"/>
    </location>
</feature>
<evidence type="ECO:0000256" key="3">
    <source>
        <dbReference type="ARBA" id="ARBA00022839"/>
    </source>
</evidence>
<dbReference type="Pfam" id="PF00929">
    <property type="entry name" value="RNase_T"/>
    <property type="match status" value="1"/>
</dbReference>
<comment type="caution">
    <text evidence="5">The sequence shown here is derived from an EMBL/GenBank/DDBJ whole genome shotgun (WGS) entry which is preliminary data.</text>
</comment>
<reference evidence="5" key="1">
    <citation type="journal article" date="2015" name="Nature">
        <title>Complex archaea that bridge the gap between prokaryotes and eukaryotes.</title>
        <authorList>
            <person name="Spang A."/>
            <person name="Saw J.H."/>
            <person name="Jorgensen S.L."/>
            <person name="Zaremba-Niedzwiedzka K."/>
            <person name="Martijn J."/>
            <person name="Lind A.E."/>
            <person name="van Eijk R."/>
            <person name="Schleper C."/>
            <person name="Guy L."/>
            <person name="Ettema T.J."/>
        </authorList>
    </citation>
    <scope>NUCLEOTIDE SEQUENCE</scope>
</reference>
<name>A0A0F9K9H5_9ZZZZ</name>
<evidence type="ECO:0000259" key="4">
    <source>
        <dbReference type="SMART" id="SM00479"/>
    </source>
</evidence>